<accession>A0ABT5QJ08</accession>
<dbReference type="RefSeq" id="WP_274141247.1">
    <property type="nucleotide sequence ID" value="NZ_JAJUBB010000004.1"/>
</dbReference>
<evidence type="ECO:0000313" key="2">
    <source>
        <dbReference type="Proteomes" id="UP001149821"/>
    </source>
</evidence>
<dbReference type="Proteomes" id="UP001149821">
    <property type="component" value="Unassembled WGS sequence"/>
</dbReference>
<keyword evidence="2" id="KW-1185">Reference proteome</keyword>
<reference evidence="1" key="1">
    <citation type="submission" date="2021-12" db="EMBL/GenBank/DDBJ databases">
        <title>Enterovibrio ZSDZ35 sp. nov. and Enterovibrio ZSDZ42 sp. nov., isolated from coastal seawater in Qingdao.</title>
        <authorList>
            <person name="Zhang P."/>
        </authorList>
    </citation>
    <scope>NUCLEOTIDE SEQUENCE</scope>
    <source>
        <strain evidence="1">ZSDZ35</strain>
    </source>
</reference>
<protein>
    <submittedName>
        <fullName evidence="1">Uncharacterized protein</fullName>
    </submittedName>
</protein>
<name>A0ABT5QJ08_9GAMM</name>
<sequence>MKSKMLAYTIFTLVVTLQLLSYWKYASLEEDAEQAERAAFETYFVGDDERLKMVGFSHKNNTLSIALAIMGLGEVPEQRDRLQANTQAFVYDKVCNNQILVDYLNQGNTISVEILNGDLDASRGRENIASMKMTASRCE</sequence>
<comment type="caution">
    <text evidence="1">The sequence shown here is derived from an EMBL/GenBank/DDBJ whole genome shotgun (WGS) entry which is preliminary data.</text>
</comment>
<evidence type="ECO:0000313" key="1">
    <source>
        <dbReference type="EMBL" id="MDD1780977.1"/>
    </source>
</evidence>
<dbReference type="EMBL" id="JAJUBB010000004">
    <property type="protein sequence ID" value="MDD1780977.1"/>
    <property type="molecule type" value="Genomic_DNA"/>
</dbReference>
<proteinExistence type="predicted"/>
<gene>
    <name evidence="1" type="ORF">LRP49_07150</name>
</gene>
<organism evidence="1 2">
    <name type="scientific">Enterovibrio qingdaonensis</name>
    <dbReference type="NCBI Taxonomy" id="2899818"/>
    <lineage>
        <taxon>Bacteria</taxon>
        <taxon>Pseudomonadati</taxon>
        <taxon>Pseudomonadota</taxon>
        <taxon>Gammaproteobacteria</taxon>
        <taxon>Vibrionales</taxon>
        <taxon>Vibrionaceae</taxon>
        <taxon>Enterovibrio</taxon>
    </lineage>
</organism>